<proteinExistence type="predicted"/>
<name>A0A5J4X6Y9_9EUKA</name>
<organism evidence="1 2">
    <name type="scientific">Streblomastix strix</name>
    <dbReference type="NCBI Taxonomy" id="222440"/>
    <lineage>
        <taxon>Eukaryota</taxon>
        <taxon>Metamonada</taxon>
        <taxon>Preaxostyla</taxon>
        <taxon>Oxymonadida</taxon>
        <taxon>Streblomastigidae</taxon>
        <taxon>Streblomastix</taxon>
    </lineage>
</organism>
<evidence type="ECO:0000313" key="1">
    <source>
        <dbReference type="EMBL" id="KAA6402642.1"/>
    </source>
</evidence>
<reference evidence="1 2" key="1">
    <citation type="submission" date="2019-03" db="EMBL/GenBank/DDBJ databases">
        <title>Single cell metagenomics reveals metabolic interactions within the superorganism composed of flagellate Streblomastix strix and complex community of Bacteroidetes bacteria on its surface.</title>
        <authorList>
            <person name="Treitli S.C."/>
            <person name="Kolisko M."/>
            <person name="Husnik F."/>
            <person name="Keeling P."/>
            <person name="Hampl V."/>
        </authorList>
    </citation>
    <scope>NUCLEOTIDE SEQUENCE [LARGE SCALE GENOMIC DNA]</scope>
    <source>
        <strain evidence="1">ST1C</strain>
    </source>
</reference>
<dbReference type="AlphaFoldDB" id="A0A5J4X6Y9"/>
<dbReference type="EMBL" id="SNRW01000206">
    <property type="protein sequence ID" value="KAA6402642.1"/>
    <property type="molecule type" value="Genomic_DNA"/>
</dbReference>
<evidence type="ECO:0000313" key="2">
    <source>
        <dbReference type="Proteomes" id="UP000324800"/>
    </source>
</evidence>
<dbReference type="Proteomes" id="UP000324800">
    <property type="component" value="Unassembled WGS sequence"/>
</dbReference>
<protein>
    <submittedName>
        <fullName evidence="1">Uncharacterized protein</fullName>
    </submittedName>
</protein>
<accession>A0A5J4X6Y9</accession>
<comment type="caution">
    <text evidence="1">The sequence shown here is derived from an EMBL/GenBank/DDBJ whole genome shotgun (WGS) entry which is preliminary data.</text>
</comment>
<sequence length="499" mass="58322">MHKQEKVSNLGYIRQDTQIWEKSKDETQIQPSRAGLYDLEIDNPWLYEQLGCKSHGKYAQVDLCIDLHKTVIDIDIDYEEKLDVSQRDQIRNSIIQRFQPAKQPKDFEYYNTPAEAEILMKKYNQHRNVGLVKSARGGLHIYCNMGPYKLHQNSMINVIVTKDFSVDVFACVDAMSVRLMDEEIDVDNRNKTRRIVQSGTQIQKYRDSKRKPLNPEIKQKLQTGELRNPILTYQNLNNAYEKTDLKEIQDAILILGLDIKVIHRNEETAQARCYEVEKLEKILNRGHASAADGIYGKEKYEMIKEQTEILVHGLDDIIIHTNHPHAEGELSIFTLCTYINGLRSIEGVDEDFINECYDYIEENCDYSLQAQTCFQVHRERNSDKQQSPYCLQRFIKKFKPEYYTQQFIPQLASKKKQTADTDFKKMQVYNIDIKEQFGLDDIIHKIRAKTYDCVEEIISNLTIILRIQKYGSEVILSVDAARKFLDVHSKYNDMMSQTL</sequence>
<gene>
    <name evidence="1" type="ORF">EZS28_001820</name>
</gene>